<dbReference type="AlphaFoldDB" id="A0A8H4XJZ9"/>
<proteinExistence type="predicted"/>
<reference evidence="1" key="2">
    <citation type="submission" date="2020-05" db="EMBL/GenBank/DDBJ databases">
        <authorList>
            <person name="Kim H.-S."/>
            <person name="Proctor R.H."/>
            <person name="Brown D.W."/>
        </authorList>
    </citation>
    <scope>NUCLEOTIDE SEQUENCE</scope>
    <source>
        <strain evidence="1">NRRL 22465</strain>
    </source>
</reference>
<sequence>MELLFGGSTWWELAKGNPGPVRILSALFALSPADPLGQAGQAGQDVRDLWAQVATDSLVRGKPEPNHPRRLLLALIGPSD</sequence>
<reference evidence="1" key="1">
    <citation type="journal article" date="2020" name="BMC Genomics">
        <title>Correction to: Identification and distribution of gene clusters required for synthesis of sphingolipid metabolism inhibitors in diverse species of the filamentous fungus Fusarium.</title>
        <authorList>
            <person name="Kim H.S."/>
            <person name="Lohmar J.M."/>
            <person name="Busman M."/>
            <person name="Brown D.W."/>
            <person name="Naumann T.A."/>
            <person name="Divon H.H."/>
            <person name="Lysoe E."/>
            <person name="Uhlig S."/>
            <person name="Proctor R.H."/>
        </authorList>
    </citation>
    <scope>NUCLEOTIDE SEQUENCE</scope>
    <source>
        <strain evidence="1">NRRL 22465</strain>
    </source>
</reference>
<dbReference type="Proteomes" id="UP000635477">
    <property type="component" value="Unassembled WGS sequence"/>
</dbReference>
<keyword evidence="2" id="KW-1185">Reference proteome</keyword>
<protein>
    <submittedName>
        <fullName evidence="1">Uncharacterized protein</fullName>
    </submittedName>
</protein>
<evidence type="ECO:0000313" key="1">
    <source>
        <dbReference type="EMBL" id="KAF4977098.1"/>
    </source>
</evidence>
<evidence type="ECO:0000313" key="2">
    <source>
        <dbReference type="Proteomes" id="UP000635477"/>
    </source>
</evidence>
<comment type="caution">
    <text evidence="1">The sequence shown here is derived from an EMBL/GenBank/DDBJ whole genome shotgun (WGS) entry which is preliminary data.</text>
</comment>
<organism evidence="1 2">
    <name type="scientific">Fusarium zealandicum</name>
    <dbReference type="NCBI Taxonomy" id="1053134"/>
    <lineage>
        <taxon>Eukaryota</taxon>
        <taxon>Fungi</taxon>
        <taxon>Dikarya</taxon>
        <taxon>Ascomycota</taxon>
        <taxon>Pezizomycotina</taxon>
        <taxon>Sordariomycetes</taxon>
        <taxon>Hypocreomycetidae</taxon>
        <taxon>Hypocreales</taxon>
        <taxon>Nectriaceae</taxon>
        <taxon>Fusarium</taxon>
        <taxon>Fusarium staphyleae species complex</taxon>
    </lineage>
</organism>
<dbReference type="EMBL" id="JABEYC010000460">
    <property type="protein sequence ID" value="KAF4977098.1"/>
    <property type="molecule type" value="Genomic_DNA"/>
</dbReference>
<name>A0A8H4XJZ9_9HYPO</name>
<gene>
    <name evidence="1" type="ORF">FZEAL_6331</name>
</gene>
<accession>A0A8H4XJZ9</accession>